<gene>
    <name evidence="5" type="ORF">BVC80_209g41</name>
</gene>
<feature type="compositionally biased region" description="Low complexity" evidence="3">
    <location>
        <begin position="195"/>
        <end position="207"/>
    </location>
</feature>
<dbReference type="Pfam" id="PF06200">
    <property type="entry name" value="tify"/>
    <property type="match status" value="1"/>
</dbReference>
<dbReference type="AlphaFoldDB" id="A0A200QCX6"/>
<protein>
    <recommendedName>
        <fullName evidence="2">Protein TIFY</fullName>
    </recommendedName>
    <alternativeName>
        <fullName evidence="2">Jasmonate ZIM domain-containing protein</fullName>
    </alternativeName>
</protein>
<evidence type="ECO:0000256" key="3">
    <source>
        <dbReference type="SAM" id="MobiDB-lite"/>
    </source>
</evidence>
<comment type="function">
    <text evidence="2">Repressor of jasmonate responses.</text>
</comment>
<comment type="subcellular location">
    <subcellularLocation>
        <location evidence="2">Nucleus</location>
    </subcellularLocation>
</comment>
<organism evidence="5 6">
    <name type="scientific">Macleaya cordata</name>
    <name type="common">Five-seeded plume-poppy</name>
    <name type="synonym">Bocconia cordata</name>
    <dbReference type="NCBI Taxonomy" id="56857"/>
    <lineage>
        <taxon>Eukaryota</taxon>
        <taxon>Viridiplantae</taxon>
        <taxon>Streptophyta</taxon>
        <taxon>Embryophyta</taxon>
        <taxon>Tracheophyta</taxon>
        <taxon>Spermatophyta</taxon>
        <taxon>Magnoliopsida</taxon>
        <taxon>Ranunculales</taxon>
        <taxon>Papaveraceae</taxon>
        <taxon>Papaveroideae</taxon>
        <taxon>Macleaya</taxon>
    </lineage>
</organism>
<dbReference type="GO" id="GO:0005634">
    <property type="term" value="C:nucleus"/>
    <property type="evidence" value="ECO:0007669"/>
    <property type="project" value="UniProtKB-SubCell"/>
</dbReference>
<accession>A0A200QCX6</accession>
<keyword evidence="6" id="KW-1185">Reference proteome</keyword>
<proteinExistence type="inferred from homology"/>
<name>A0A200QCX6_MACCD</name>
<dbReference type="GO" id="GO:2000022">
    <property type="term" value="P:regulation of jasmonic acid mediated signaling pathway"/>
    <property type="evidence" value="ECO:0007669"/>
    <property type="project" value="UniProtKB-UniRule"/>
</dbReference>
<evidence type="ECO:0000313" key="6">
    <source>
        <dbReference type="Proteomes" id="UP000195402"/>
    </source>
</evidence>
<reference evidence="5 6" key="1">
    <citation type="journal article" date="2017" name="Mol. Plant">
        <title>The Genome of Medicinal Plant Macleaya cordata Provides New Insights into Benzylisoquinoline Alkaloids Metabolism.</title>
        <authorList>
            <person name="Liu X."/>
            <person name="Liu Y."/>
            <person name="Huang P."/>
            <person name="Ma Y."/>
            <person name="Qing Z."/>
            <person name="Tang Q."/>
            <person name="Cao H."/>
            <person name="Cheng P."/>
            <person name="Zheng Y."/>
            <person name="Yuan Z."/>
            <person name="Zhou Y."/>
            <person name="Liu J."/>
            <person name="Tang Z."/>
            <person name="Zhuo Y."/>
            <person name="Zhang Y."/>
            <person name="Yu L."/>
            <person name="Huang J."/>
            <person name="Yang P."/>
            <person name="Peng Q."/>
            <person name="Zhang J."/>
            <person name="Jiang W."/>
            <person name="Zhang Z."/>
            <person name="Lin K."/>
            <person name="Ro D.K."/>
            <person name="Chen X."/>
            <person name="Xiong X."/>
            <person name="Shang Y."/>
            <person name="Huang S."/>
            <person name="Zeng J."/>
        </authorList>
    </citation>
    <scope>NUCLEOTIDE SEQUENCE [LARGE SCALE GENOMIC DNA]</scope>
    <source>
        <strain evidence="6">cv. BLH2017</strain>
        <tissue evidence="5">Root</tissue>
    </source>
</reference>
<dbReference type="Pfam" id="PF09425">
    <property type="entry name" value="Jas_motif"/>
    <property type="match status" value="1"/>
</dbReference>
<feature type="domain" description="Tify" evidence="4">
    <location>
        <begin position="132"/>
        <end position="167"/>
    </location>
</feature>
<feature type="region of interest" description="Disordered" evidence="3">
    <location>
        <begin position="169"/>
        <end position="220"/>
    </location>
</feature>
<dbReference type="SMART" id="SM00979">
    <property type="entry name" value="TIFY"/>
    <property type="match status" value="1"/>
</dbReference>
<dbReference type="FunCoup" id="A0A200QCX6">
    <property type="interactions" value="1047"/>
</dbReference>
<dbReference type="InterPro" id="IPR018467">
    <property type="entry name" value="CCT_CS"/>
</dbReference>
<dbReference type="PANTHER" id="PTHR33077:SF52">
    <property type="entry name" value="PROTEIN TIFY 11D"/>
    <property type="match status" value="1"/>
</dbReference>
<evidence type="ECO:0000256" key="1">
    <source>
        <dbReference type="ARBA" id="ARBA00008614"/>
    </source>
</evidence>
<dbReference type="OMA" id="ECSELMG"/>
<keyword evidence="2" id="KW-0539">Nucleus</keyword>
<evidence type="ECO:0000313" key="5">
    <source>
        <dbReference type="EMBL" id="OVA08319.1"/>
    </source>
</evidence>
<dbReference type="STRING" id="56857.A0A200QCX6"/>
<dbReference type="InterPro" id="IPR010399">
    <property type="entry name" value="Tify_dom"/>
</dbReference>
<evidence type="ECO:0000259" key="4">
    <source>
        <dbReference type="PROSITE" id="PS51320"/>
    </source>
</evidence>
<dbReference type="PROSITE" id="PS51320">
    <property type="entry name" value="TIFY"/>
    <property type="match status" value="1"/>
</dbReference>
<feature type="compositionally biased region" description="Polar residues" evidence="3">
    <location>
        <begin position="208"/>
        <end position="220"/>
    </location>
</feature>
<comment type="caution">
    <text evidence="5">The sequence shown here is derived from an EMBL/GenBank/DDBJ whole genome shotgun (WGS) entry which is preliminary data.</text>
</comment>
<dbReference type="OrthoDB" id="1937734at2759"/>
<comment type="domain">
    <text evidence="2">The jas domain is required for interaction with COI1.</text>
</comment>
<comment type="similarity">
    <text evidence="1 2">Belongs to the TIFY/JAZ family.</text>
</comment>
<dbReference type="InParanoid" id="A0A200QCX6"/>
<dbReference type="GO" id="GO:0031347">
    <property type="term" value="P:regulation of defense response"/>
    <property type="evidence" value="ECO:0007669"/>
    <property type="project" value="UniProtKB-UniRule"/>
</dbReference>
<dbReference type="InterPro" id="IPR040390">
    <property type="entry name" value="TIFY/JAZ"/>
</dbReference>
<dbReference type="Proteomes" id="UP000195402">
    <property type="component" value="Unassembled WGS sequence"/>
</dbReference>
<dbReference type="EMBL" id="MVGT01002328">
    <property type="protein sequence ID" value="OVA08319.1"/>
    <property type="molecule type" value="Genomic_DNA"/>
</dbReference>
<dbReference type="GO" id="GO:0009611">
    <property type="term" value="P:response to wounding"/>
    <property type="evidence" value="ECO:0007669"/>
    <property type="project" value="UniProtKB-UniRule"/>
</dbReference>
<dbReference type="PANTHER" id="PTHR33077">
    <property type="entry name" value="PROTEIN TIFY 4A-RELATED-RELATED"/>
    <property type="match status" value="1"/>
</dbReference>
<sequence>MSNFSEIGSFPGRKPVRLPEKSNFSQTCSMLSHYLKEKGSFGDLTLGMTCNLEEKEKSETFGQMTEKKMNNLLPNTKISGDYPVVPHRSGAASSSCKVKKSMDLFPQDAGFGSTLSMEDVPKKAVDFRPVKEPETAPQMTIFYAGKVLVFDNFPQNKVKEIMQLATSNLTSSPVTQTNGTSASTTVNGNGNDQQLNSSSGLNASASNFPSGINNSTKESSVQAKLSGLPIARKASLHRFLEKRKDRIGARAPYEVNSLMSGAPPPAKAEESKMWLGLASESSKPFDLQL</sequence>
<keyword evidence="2" id="KW-1184">Jasmonic acid signaling pathway</keyword>
<feature type="compositionally biased region" description="Polar residues" evidence="3">
    <location>
        <begin position="169"/>
        <end position="194"/>
    </location>
</feature>
<evidence type="ECO:0000256" key="2">
    <source>
        <dbReference type="RuleBase" id="RU369065"/>
    </source>
</evidence>